<dbReference type="InterPro" id="IPR002413">
    <property type="entry name" value="V5_allergen-like"/>
</dbReference>
<keyword evidence="4" id="KW-0472">Membrane</keyword>
<reference evidence="6" key="1">
    <citation type="submission" date="2022-03" db="EMBL/GenBank/DDBJ databases">
        <title>A functionally conserved STORR gene fusion in Papaver species that diverged 16.8 million years ago.</title>
        <authorList>
            <person name="Catania T."/>
        </authorList>
    </citation>
    <scope>NUCLEOTIDE SEQUENCE</scope>
    <source>
        <strain evidence="6">S-191538</strain>
    </source>
</reference>
<feature type="compositionally biased region" description="Low complexity" evidence="3">
    <location>
        <begin position="232"/>
        <end position="243"/>
    </location>
</feature>
<name>A0AA41RWP3_PAPNU</name>
<dbReference type="Gene3D" id="3.40.33.10">
    <property type="entry name" value="CAP"/>
    <property type="match status" value="1"/>
</dbReference>
<evidence type="ECO:0000256" key="4">
    <source>
        <dbReference type="SAM" id="Phobius"/>
    </source>
</evidence>
<dbReference type="AlphaFoldDB" id="A0AA41RWP3"/>
<evidence type="ECO:0000256" key="2">
    <source>
        <dbReference type="ARBA" id="ARBA00023265"/>
    </source>
</evidence>
<dbReference type="GO" id="GO:0005576">
    <property type="term" value="C:extracellular region"/>
    <property type="evidence" value="ECO:0007669"/>
    <property type="project" value="InterPro"/>
</dbReference>
<dbReference type="SMART" id="SM00198">
    <property type="entry name" value="SCP"/>
    <property type="match status" value="1"/>
</dbReference>
<dbReference type="PRINTS" id="PR00837">
    <property type="entry name" value="V5TPXLIKE"/>
</dbReference>
<organism evidence="6 7">
    <name type="scientific">Papaver nudicaule</name>
    <name type="common">Iceland poppy</name>
    <dbReference type="NCBI Taxonomy" id="74823"/>
    <lineage>
        <taxon>Eukaryota</taxon>
        <taxon>Viridiplantae</taxon>
        <taxon>Streptophyta</taxon>
        <taxon>Embryophyta</taxon>
        <taxon>Tracheophyta</taxon>
        <taxon>Spermatophyta</taxon>
        <taxon>Magnoliopsida</taxon>
        <taxon>Ranunculales</taxon>
        <taxon>Papaveraceae</taxon>
        <taxon>Papaveroideae</taxon>
        <taxon>Papaver</taxon>
    </lineage>
</organism>
<comment type="caution">
    <text evidence="6">The sequence shown here is derived from an EMBL/GenBank/DDBJ whole genome shotgun (WGS) entry which is preliminary data.</text>
</comment>
<dbReference type="Pfam" id="PF00188">
    <property type="entry name" value="CAP"/>
    <property type="match status" value="1"/>
</dbReference>
<dbReference type="CDD" id="cd05381">
    <property type="entry name" value="CAP_PR-1"/>
    <property type="match status" value="1"/>
</dbReference>
<dbReference type="Proteomes" id="UP001177140">
    <property type="component" value="Unassembled WGS sequence"/>
</dbReference>
<feature type="region of interest" description="Disordered" evidence="3">
    <location>
        <begin position="225"/>
        <end position="249"/>
    </location>
</feature>
<evidence type="ECO:0000259" key="5">
    <source>
        <dbReference type="SMART" id="SM00198"/>
    </source>
</evidence>
<comment type="function">
    <text evidence="1">Probably involved in the defense reaction of plants against pathogens.</text>
</comment>
<sequence length="249" mass="27308">MASSSSTTSTRYQLGLLLTNLIFSVVLNYAHARGHHPGRQQRFHQSRLHGSIPEAIDRHQFISEHNAVRAQFHEQPLTWNSTLARYAKRFALQRVGDCEMVHSNGPYGENVFWGGNYETYSASSAVQTWASETKDYNSQVNSCAVGEMCGHYTQIVWTTTTRLGCARVKCNSGGVYAICVYDPPGNFVGENPFADLSSQLAKQFEGVKLAKDKLSGTMSSQMPVFTVNNKKPGASSSPLNNAPAPAPQA</sequence>
<dbReference type="FunFam" id="3.40.33.10:FF:000004">
    <property type="entry name" value="CAP, cysteine-rich secretory protein, antigen 5"/>
    <property type="match status" value="1"/>
</dbReference>
<dbReference type="PANTHER" id="PTHR10334">
    <property type="entry name" value="CYSTEINE-RICH SECRETORY PROTEIN-RELATED"/>
    <property type="match status" value="1"/>
</dbReference>
<keyword evidence="2" id="KW-0568">Pathogenesis-related protein</keyword>
<proteinExistence type="predicted"/>
<keyword evidence="2" id="KW-0611">Plant defense</keyword>
<evidence type="ECO:0000313" key="6">
    <source>
        <dbReference type="EMBL" id="MCL7025921.1"/>
    </source>
</evidence>
<evidence type="ECO:0000313" key="7">
    <source>
        <dbReference type="Proteomes" id="UP001177140"/>
    </source>
</evidence>
<dbReference type="InterPro" id="IPR001283">
    <property type="entry name" value="CRISP-related"/>
</dbReference>
<evidence type="ECO:0000256" key="1">
    <source>
        <dbReference type="ARBA" id="ARBA00003143"/>
    </source>
</evidence>
<dbReference type="EMBL" id="JAJJMA010050736">
    <property type="protein sequence ID" value="MCL7025921.1"/>
    <property type="molecule type" value="Genomic_DNA"/>
</dbReference>
<evidence type="ECO:0000256" key="3">
    <source>
        <dbReference type="SAM" id="MobiDB-lite"/>
    </source>
</evidence>
<feature type="transmembrane region" description="Helical" evidence="4">
    <location>
        <begin position="12"/>
        <end position="32"/>
    </location>
</feature>
<dbReference type="InterPro" id="IPR014044">
    <property type="entry name" value="CAP_dom"/>
</dbReference>
<dbReference type="PRINTS" id="PR00838">
    <property type="entry name" value="V5ALLERGEN"/>
</dbReference>
<dbReference type="SUPFAM" id="SSF55797">
    <property type="entry name" value="PR-1-like"/>
    <property type="match status" value="1"/>
</dbReference>
<dbReference type="PROSITE" id="PS01009">
    <property type="entry name" value="CRISP_1"/>
    <property type="match status" value="1"/>
</dbReference>
<keyword evidence="4" id="KW-0812">Transmembrane</keyword>
<gene>
    <name evidence="6" type="ORF">MKW94_024854</name>
</gene>
<dbReference type="InterPro" id="IPR018244">
    <property type="entry name" value="Allrgn_V5/Tpx1_CS"/>
</dbReference>
<dbReference type="InterPro" id="IPR035940">
    <property type="entry name" value="CAP_sf"/>
</dbReference>
<keyword evidence="7" id="KW-1185">Reference proteome</keyword>
<accession>A0AA41RWP3</accession>
<keyword evidence="4" id="KW-1133">Transmembrane helix</keyword>
<feature type="domain" description="SCP" evidence="5">
    <location>
        <begin position="56"/>
        <end position="189"/>
    </location>
</feature>
<protein>
    <recommendedName>
        <fullName evidence="5">SCP domain-containing protein</fullName>
    </recommendedName>
</protein>